<proteinExistence type="inferred from homology"/>
<dbReference type="PANTHER" id="PTHR11937">
    <property type="entry name" value="ACTIN"/>
    <property type="match status" value="1"/>
</dbReference>
<feature type="region of interest" description="Disordered" evidence="2">
    <location>
        <begin position="82"/>
        <end position="113"/>
    </location>
</feature>
<feature type="compositionally biased region" description="Low complexity" evidence="2">
    <location>
        <begin position="707"/>
        <end position="739"/>
    </location>
</feature>
<gene>
    <name evidence="3" type="ORF">M0813_27965</name>
</gene>
<organism evidence="3 4">
    <name type="scientific">Anaeramoeba flamelloides</name>
    <dbReference type="NCBI Taxonomy" id="1746091"/>
    <lineage>
        <taxon>Eukaryota</taxon>
        <taxon>Metamonada</taxon>
        <taxon>Anaeramoebidae</taxon>
        <taxon>Anaeramoeba</taxon>
    </lineage>
</organism>
<protein>
    <submittedName>
        <fullName evidence="3">Actin-related protein</fullName>
    </submittedName>
</protein>
<keyword evidence="4" id="KW-1185">Reference proteome</keyword>
<feature type="compositionally biased region" description="Basic residues" evidence="2">
    <location>
        <begin position="189"/>
        <end position="199"/>
    </location>
</feature>
<dbReference type="SMART" id="SM00268">
    <property type="entry name" value="ACTIN"/>
    <property type="match status" value="1"/>
</dbReference>
<feature type="region of interest" description="Disordered" evidence="2">
    <location>
        <begin position="189"/>
        <end position="236"/>
    </location>
</feature>
<dbReference type="InterPro" id="IPR004000">
    <property type="entry name" value="Actin"/>
</dbReference>
<feature type="compositionally biased region" description="Polar residues" evidence="2">
    <location>
        <begin position="206"/>
        <end position="221"/>
    </location>
</feature>
<name>A0ABQ8XVE8_9EUKA</name>
<feature type="region of interest" description="Disordered" evidence="2">
    <location>
        <begin position="270"/>
        <end position="313"/>
    </location>
</feature>
<evidence type="ECO:0000313" key="3">
    <source>
        <dbReference type="EMBL" id="KAJ6236576.1"/>
    </source>
</evidence>
<evidence type="ECO:0000313" key="4">
    <source>
        <dbReference type="Proteomes" id="UP001150062"/>
    </source>
</evidence>
<reference evidence="3" key="1">
    <citation type="submission" date="2022-08" db="EMBL/GenBank/DDBJ databases">
        <title>Novel sulfate-reducing endosymbionts in the free-living metamonad Anaeramoeba.</title>
        <authorList>
            <person name="Jerlstrom-Hultqvist J."/>
            <person name="Cepicka I."/>
            <person name="Gallot-Lavallee L."/>
            <person name="Salas-Leiva D."/>
            <person name="Curtis B.A."/>
            <person name="Zahonova K."/>
            <person name="Pipaliya S."/>
            <person name="Dacks J."/>
            <person name="Roger A.J."/>
        </authorList>
    </citation>
    <scope>NUCLEOTIDE SEQUENCE</scope>
    <source>
        <strain evidence="3">Schooner1</strain>
    </source>
</reference>
<comment type="caution">
    <text evidence="3">The sequence shown here is derived from an EMBL/GenBank/DDBJ whole genome shotgun (WGS) entry which is preliminary data.</text>
</comment>
<dbReference type="Pfam" id="PF00022">
    <property type="entry name" value="Actin"/>
    <property type="match status" value="1"/>
</dbReference>
<dbReference type="Proteomes" id="UP001150062">
    <property type="component" value="Unassembled WGS sequence"/>
</dbReference>
<feature type="compositionally biased region" description="Basic and acidic residues" evidence="2">
    <location>
        <begin position="92"/>
        <end position="111"/>
    </location>
</feature>
<dbReference type="EMBL" id="JAOAOG010000243">
    <property type="protein sequence ID" value="KAJ6236576.1"/>
    <property type="molecule type" value="Genomic_DNA"/>
</dbReference>
<dbReference type="Gene3D" id="3.30.420.40">
    <property type="match status" value="3"/>
</dbReference>
<sequence length="887" mass="103592">MTNKGQILPNKNYYYNPKTLVSKILSEEDQNLKSINNEEEINLDLLICDLLSFHEKNQNTKQSDHFFQNFFEEKRFKNFSFNQNKPTHCHRNQKENEEKFQKEKKKEKEQEIDSNQKSLILAQELDFGDFEEFNLNQEFQEIKLEQKKDLLKKNKSQNLKKLSDVKNLNVKKRNNKIVRKGKKSRYYIKKKRVKKRNHQKPKDCLYQQNQSKYDQNQSQYDPYSRKKRKKKKKVKENDKLQVFKEEIKIMNKTVDDDEFKDDIIEKISSQSEEDDSFFDDQIKSDNKNNNSTTNTTNSNKTNNGFGETKIQKPRKIKKIMANNGHKSMKLDHSTNSHVNIPNFDWQRIQISNKATNFLNSNLEICSNEKYYNEEDISTLGPLTNSIDVSNLLVDMKTRGNVNSTPKSTKKETDSNAFSPNGIIVDCGSKGLRACKLSDPTKTIEIQTTDSLVSDENKHPPIIKGKIISIGFFESLKKKLIQTYNVNFKHSKQEKDGDDKGKQKSQKSDNDNKKLNLNVLENKKEKTELDMNSWFIIDSIVNTIEMRNKIAKKLFVDLNAERIYFMNQEILALYQFDVKTSLIVNVSTTVSVIPIINETIFTPGIKIASEKLGVQALLKYFELLLKRKALELKKIFGKKKYQIELNRLFVSQSWVSPDPKNQKVIKKKIQKKIITYINNNDINRIKKINNEKNNKMNTNNKKSDHNNHNNNNNNNNEVLGDNNNKGNGNNNNNSNNVNNNARGAKNDQVKIIKRIEISLGSELFQCMEPLFNPKILDINENGIIGYIIESIKKTPFRIRGQLLNNIILTGGVSKTRGFKNRLKIELEKYFNQRNFKIRILSRINNSDKLEVASRLANDRLKKINWLEKNQWLNNQLGSVEKKFYLYKK</sequence>
<evidence type="ECO:0000256" key="2">
    <source>
        <dbReference type="SAM" id="MobiDB-lite"/>
    </source>
</evidence>
<dbReference type="SUPFAM" id="SSF53067">
    <property type="entry name" value="Actin-like ATPase domain"/>
    <property type="match status" value="1"/>
</dbReference>
<comment type="similarity">
    <text evidence="1">Belongs to the actin family.</text>
</comment>
<feature type="compositionally biased region" description="Low complexity" evidence="2">
    <location>
        <begin position="287"/>
        <end position="303"/>
    </location>
</feature>
<feature type="compositionally biased region" description="Basic residues" evidence="2">
    <location>
        <begin position="225"/>
        <end position="234"/>
    </location>
</feature>
<feature type="region of interest" description="Disordered" evidence="2">
    <location>
        <begin position="490"/>
        <end position="515"/>
    </location>
</feature>
<dbReference type="Gene3D" id="3.90.640.10">
    <property type="entry name" value="Actin, Chain A, domain 4"/>
    <property type="match status" value="2"/>
</dbReference>
<accession>A0ABQ8XVE8</accession>
<evidence type="ECO:0000256" key="1">
    <source>
        <dbReference type="RuleBase" id="RU000487"/>
    </source>
</evidence>
<feature type="compositionally biased region" description="Basic and acidic residues" evidence="2">
    <location>
        <begin position="490"/>
        <end position="513"/>
    </location>
</feature>
<feature type="region of interest" description="Disordered" evidence="2">
    <location>
        <begin position="685"/>
        <end position="741"/>
    </location>
</feature>
<dbReference type="InterPro" id="IPR043129">
    <property type="entry name" value="ATPase_NBD"/>
</dbReference>